<evidence type="ECO:0000256" key="7">
    <source>
        <dbReference type="ARBA" id="ARBA00047989"/>
    </source>
</evidence>
<evidence type="ECO:0000256" key="9">
    <source>
        <dbReference type="ARBA" id="ARBA00049893"/>
    </source>
</evidence>
<dbReference type="GO" id="GO:0017061">
    <property type="term" value="F:S-methyl-5-thioadenosine phosphorylase activity"/>
    <property type="evidence" value="ECO:0007669"/>
    <property type="project" value="UniProtKB-EC"/>
</dbReference>
<evidence type="ECO:0000256" key="1">
    <source>
        <dbReference type="ARBA" id="ARBA00000553"/>
    </source>
</evidence>
<dbReference type="InterPro" id="IPR038371">
    <property type="entry name" value="Cu_polyphenol_OxRdtase_sf"/>
</dbReference>
<evidence type="ECO:0000313" key="11">
    <source>
        <dbReference type="Proteomes" id="UP000250166"/>
    </source>
</evidence>
<evidence type="ECO:0000256" key="5">
    <source>
        <dbReference type="ARBA" id="ARBA00022801"/>
    </source>
</evidence>
<evidence type="ECO:0000256" key="4">
    <source>
        <dbReference type="ARBA" id="ARBA00022723"/>
    </source>
</evidence>
<proteinExistence type="inferred from homology"/>
<protein>
    <submittedName>
        <fullName evidence="10">Laccase domain protein yfiH</fullName>
    </submittedName>
</protein>
<evidence type="ECO:0000256" key="8">
    <source>
        <dbReference type="ARBA" id="ARBA00048968"/>
    </source>
</evidence>
<dbReference type="Proteomes" id="UP000250166">
    <property type="component" value="Unassembled WGS sequence"/>
</dbReference>
<dbReference type="GO" id="GO:0005507">
    <property type="term" value="F:copper ion binding"/>
    <property type="evidence" value="ECO:0007669"/>
    <property type="project" value="TreeGrafter"/>
</dbReference>
<dbReference type="InterPro" id="IPR003730">
    <property type="entry name" value="Cu_polyphenol_OxRdtase"/>
</dbReference>
<dbReference type="RefSeq" id="WP_023946710.1">
    <property type="nucleotide sequence ID" value="NZ_JAERIV010000001.1"/>
</dbReference>
<dbReference type="SUPFAM" id="SSF64438">
    <property type="entry name" value="CNF1/YfiH-like putative cysteine hydrolases"/>
    <property type="match status" value="1"/>
</dbReference>
<organism evidence="10 11">
    <name type="scientific">Helicobacter fennelliae</name>
    <dbReference type="NCBI Taxonomy" id="215"/>
    <lineage>
        <taxon>Bacteria</taxon>
        <taxon>Pseudomonadati</taxon>
        <taxon>Campylobacterota</taxon>
        <taxon>Epsilonproteobacteria</taxon>
        <taxon>Campylobacterales</taxon>
        <taxon>Helicobacteraceae</taxon>
        <taxon>Helicobacter</taxon>
    </lineage>
</organism>
<evidence type="ECO:0000256" key="6">
    <source>
        <dbReference type="ARBA" id="ARBA00022833"/>
    </source>
</evidence>
<dbReference type="Gene3D" id="3.60.140.10">
    <property type="entry name" value="CNF1/YfiH-like putative cysteine hydrolases"/>
    <property type="match status" value="1"/>
</dbReference>
<reference evidence="10 11" key="1">
    <citation type="submission" date="2018-06" db="EMBL/GenBank/DDBJ databases">
        <authorList>
            <consortium name="Pathogen Informatics"/>
            <person name="Doyle S."/>
        </authorList>
    </citation>
    <scope>NUCLEOTIDE SEQUENCE [LARGE SCALE GENOMIC DNA]</scope>
    <source>
        <strain evidence="10 11">NCTC13102</strain>
    </source>
</reference>
<evidence type="ECO:0000256" key="2">
    <source>
        <dbReference type="ARBA" id="ARBA00007353"/>
    </source>
</evidence>
<comment type="catalytic activity">
    <reaction evidence="9">
        <text>S-methyl-5'-thioadenosine + phosphate = 5-(methylsulfanyl)-alpha-D-ribose 1-phosphate + adenine</text>
        <dbReference type="Rhea" id="RHEA:11852"/>
        <dbReference type="ChEBI" id="CHEBI:16708"/>
        <dbReference type="ChEBI" id="CHEBI:17509"/>
        <dbReference type="ChEBI" id="CHEBI:43474"/>
        <dbReference type="ChEBI" id="CHEBI:58533"/>
        <dbReference type="EC" id="2.4.2.28"/>
    </reaction>
    <physiologicalReaction direction="left-to-right" evidence="9">
        <dbReference type="Rhea" id="RHEA:11853"/>
    </physiologicalReaction>
</comment>
<comment type="catalytic activity">
    <reaction evidence="8">
        <text>adenosine + phosphate = alpha-D-ribose 1-phosphate + adenine</text>
        <dbReference type="Rhea" id="RHEA:27642"/>
        <dbReference type="ChEBI" id="CHEBI:16335"/>
        <dbReference type="ChEBI" id="CHEBI:16708"/>
        <dbReference type="ChEBI" id="CHEBI:43474"/>
        <dbReference type="ChEBI" id="CHEBI:57720"/>
        <dbReference type="EC" id="2.4.2.1"/>
    </reaction>
    <physiologicalReaction direction="left-to-right" evidence="8">
        <dbReference type="Rhea" id="RHEA:27643"/>
    </physiologicalReaction>
</comment>
<dbReference type="Pfam" id="PF02578">
    <property type="entry name" value="Cu-oxidase_4"/>
    <property type="match status" value="1"/>
</dbReference>
<evidence type="ECO:0000256" key="3">
    <source>
        <dbReference type="ARBA" id="ARBA00022679"/>
    </source>
</evidence>
<dbReference type="PANTHER" id="PTHR30616">
    <property type="entry name" value="UNCHARACTERIZED PROTEIN YFIH"/>
    <property type="match status" value="1"/>
</dbReference>
<comment type="similarity">
    <text evidence="2">Belongs to the purine nucleoside phosphorylase YfiH/LACC1 family.</text>
</comment>
<dbReference type="GO" id="GO:0016787">
    <property type="term" value="F:hydrolase activity"/>
    <property type="evidence" value="ECO:0007669"/>
    <property type="project" value="UniProtKB-KW"/>
</dbReference>
<sequence>MKDLKESIFYQSAESALFCDKEIDFVLTSRFGGESLPPYHSLNVSYHIGDEATYVSANHHKIMQKFFPHKQLLYLNQIHSHIVLDSAKALQNANTQNQQSILLGNADGIICNDVKYVGLVVVADCNPILLYAPKSRIFALLHAGRKGVCERIVTHAVTKIHNDYGVEGRDIFVFIGASIRSCCYEVGKDMACDITRLHGAQYIHSKNNHTMLDMLAMLQDECLDLGIVPNHIEILESCSCCEEALFSYRREGQTGRFGLFASLKS</sequence>
<name>A0A2X3BPC9_9HELI</name>
<keyword evidence="5" id="KW-0378">Hydrolase</keyword>
<dbReference type="EMBL" id="UAWL01000006">
    <property type="protein sequence ID" value="SQB97965.1"/>
    <property type="molecule type" value="Genomic_DNA"/>
</dbReference>
<dbReference type="InterPro" id="IPR011324">
    <property type="entry name" value="Cytotoxic_necrot_fac-like_cat"/>
</dbReference>
<dbReference type="CDD" id="cd16833">
    <property type="entry name" value="YfiH"/>
    <property type="match status" value="1"/>
</dbReference>
<comment type="catalytic activity">
    <reaction evidence="1">
        <text>inosine + phosphate = alpha-D-ribose 1-phosphate + hypoxanthine</text>
        <dbReference type="Rhea" id="RHEA:27646"/>
        <dbReference type="ChEBI" id="CHEBI:17368"/>
        <dbReference type="ChEBI" id="CHEBI:17596"/>
        <dbReference type="ChEBI" id="CHEBI:43474"/>
        <dbReference type="ChEBI" id="CHEBI:57720"/>
        <dbReference type="EC" id="2.4.2.1"/>
    </reaction>
    <physiologicalReaction direction="left-to-right" evidence="1">
        <dbReference type="Rhea" id="RHEA:27647"/>
    </physiologicalReaction>
</comment>
<keyword evidence="3" id="KW-0808">Transferase</keyword>
<comment type="catalytic activity">
    <reaction evidence="7">
        <text>adenosine + H2O + H(+) = inosine + NH4(+)</text>
        <dbReference type="Rhea" id="RHEA:24408"/>
        <dbReference type="ChEBI" id="CHEBI:15377"/>
        <dbReference type="ChEBI" id="CHEBI:15378"/>
        <dbReference type="ChEBI" id="CHEBI:16335"/>
        <dbReference type="ChEBI" id="CHEBI:17596"/>
        <dbReference type="ChEBI" id="CHEBI:28938"/>
        <dbReference type="EC" id="3.5.4.4"/>
    </reaction>
    <physiologicalReaction direction="left-to-right" evidence="7">
        <dbReference type="Rhea" id="RHEA:24409"/>
    </physiologicalReaction>
</comment>
<dbReference type="PANTHER" id="PTHR30616:SF2">
    <property type="entry name" value="PURINE NUCLEOSIDE PHOSPHORYLASE LACC1"/>
    <property type="match status" value="1"/>
</dbReference>
<gene>
    <name evidence="10" type="primary">yfiH</name>
    <name evidence="10" type="ORF">NCTC13102_00412</name>
</gene>
<keyword evidence="6" id="KW-0862">Zinc</keyword>
<dbReference type="AlphaFoldDB" id="A0A2X3BPC9"/>
<evidence type="ECO:0000313" key="10">
    <source>
        <dbReference type="EMBL" id="SQB97965.1"/>
    </source>
</evidence>
<keyword evidence="4" id="KW-0479">Metal-binding</keyword>
<accession>A0A2X3BPC9</accession>